<reference evidence="1 2" key="2">
    <citation type="submission" date="2020-03" db="EMBL/GenBank/DDBJ databases">
        <authorList>
            <person name="Ichikawa N."/>
            <person name="Kimura A."/>
            <person name="Kitahashi Y."/>
            <person name="Uohara A."/>
        </authorList>
    </citation>
    <scope>NUCLEOTIDE SEQUENCE [LARGE SCALE GENOMIC DNA]</scope>
    <source>
        <strain evidence="1 2">NBRC 108639</strain>
    </source>
</reference>
<organism evidence="1 2">
    <name type="scientific">Phytohabitans houttuyneae</name>
    <dbReference type="NCBI Taxonomy" id="1076126"/>
    <lineage>
        <taxon>Bacteria</taxon>
        <taxon>Bacillati</taxon>
        <taxon>Actinomycetota</taxon>
        <taxon>Actinomycetes</taxon>
        <taxon>Micromonosporales</taxon>
        <taxon>Micromonosporaceae</taxon>
    </lineage>
</organism>
<reference evidence="1 2" key="1">
    <citation type="submission" date="2020-03" db="EMBL/GenBank/DDBJ databases">
        <title>Whole genome shotgun sequence of Phytohabitans houttuyneae NBRC 108639.</title>
        <authorList>
            <person name="Komaki H."/>
            <person name="Tamura T."/>
        </authorList>
    </citation>
    <scope>NUCLEOTIDE SEQUENCE [LARGE SCALE GENOMIC DNA]</scope>
    <source>
        <strain evidence="1 2">NBRC 108639</strain>
    </source>
</reference>
<evidence type="ECO:0000313" key="1">
    <source>
        <dbReference type="EMBL" id="GFJ83066.1"/>
    </source>
</evidence>
<dbReference type="EMBL" id="BLPF01000002">
    <property type="protein sequence ID" value="GFJ83066.1"/>
    <property type="molecule type" value="Genomic_DNA"/>
</dbReference>
<name>A0A6V8KM88_9ACTN</name>
<protein>
    <submittedName>
        <fullName evidence="1">Uncharacterized protein</fullName>
    </submittedName>
</protein>
<comment type="caution">
    <text evidence="1">The sequence shown here is derived from an EMBL/GenBank/DDBJ whole genome shotgun (WGS) entry which is preliminary data.</text>
</comment>
<evidence type="ECO:0000313" key="2">
    <source>
        <dbReference type="Proteomes" id="UP000482800"/>
    </source>
</evidence>
<dbReference type="AlphaFoldDB" id="A0A6V8KM88"/>
<sequence>MSPHRQVPQPSRKTAAGWAYVYWKKRVRNPSTRVSPVYSACERSAASIGMCGHRSAWPASDVRSALGPKKPSAAWVASTPSIQRRAVARRVGSPVT</sequence>
<keyword evidence="2" id="KW-1185">Reference proteome</keyword>
<dbReference type="Proteomes" id="UP000482800">
    <property type="component" value="Unassembled WGS sequence"/>
</dbReference>
<gene>
    <name evidence="1" type="ORF">Phou_072460</name>
</gene>
<accession>A0A6V8KM88</accession>
<proteinExistence type="predicted"/>